<evidence type="ECO:0000256" key="1">
    <source>
        <dbReference type="SAM" id="SignalP"/>
    </source>
</evidence>
<comment type="caution">
    <text evidence="2">The sequence shown here is derived from an EMBL/GenBank/DDBJ whole genome shotgun (WGS) entry which is preliminary data.</text>
</comment>
<evidence type="ECO:0000313" key="3">
    <source>
        <dbReference type="Proteomes" id="UP000807769"/>
    </source>
</evidence>
<feature type="signal peptide" evidence="1">
    <location>
        <begin position="1"/>
        <end position="21"/>
    </location>
</feature>
<dbReference type="AlphaFoldDB" id="A0A9P7DNA0"/>
<gene>
    <name evidence="2" type="ORF">BJ212DRAFT_1402681</name>
</gene>
<proteinExistence type="predicted"/>
<reference evidence="2" key="1">
    <citation type="journal article" date="2020" name="New Phytol.">
        <title>Comparative genomics reveals dynamic genome evolution in host specialist ectomycorrhizal fungi.</title>
        <authorList>
            <person name="Lofgren L.A."/>
            <person name="Nguyen N.H."/>
            <person name="Vilgalys R."/>
            <person name="Ruytinx J."/>
            <person name="Liao H.L."/>
            <person name="Branco S."/>
            <person name="Kuo A."/>
            <person name="LaButti K."/>
            <person name="Lipzen A."/>
            <person name="Andreopoulos W."/>
            <person name="Pangilinan J."/>
            <person name="Riley R."/>
            <person name="Hundley H."/>
            <person name="Na H."/>
            <person name="Barry K."/>
            <person name="Grigoriev I.V."/>
            <person name="Stajich J.E."/>
            <person name="Kennedy P.G."/>
        </authorList>
    </citation>
    <scope>NUCLEOTIDE SEQUENCE</scope>
    <source>
        <strain evidence="2">MN1</strain>
    </source>
</reference>
<dbReference type="EMBL" id="JABBWG010000156">
    <property type="protein sequence ID" value="KAG1799084.1"/>
    <property type="molecule type" value="Genomic_DNA"/>
</dbReference>
<organism evidence="2 3">
    <name type="scientific">Suillus subaureus</name>
    <dbReference type="NCBI Taxonomy" id="48587"/>
    <lineage>
        <taxon>Eukaryota</taxon>
        <taxon>Fungi</taxon>
        <taxon>Dikarya</taxon>
        <taxon>Basidiomycota</taxon>
        <taxon>Agaricomycotina</taxon>
        <taxon>Agaricomycetes</taxon>
        <taxon>Agaricomycetidae</taxon>
        <taxon>Boletales</taxon>
        <taxon>Suillineae</taxon>
        <taxon>Suillaceae</taxon>
        <taxon>Suillus</taxon>
    </lineage>
</organism>
<dbReference type="Proteomes" id="UP000807769">
    <property type="component" value="Unassembled WGS sequence"/>
</dbReference>
<name>A0A9P7DNA0_9AGAM</name>
<sequence length="78" mass="8824">MLSIFPCFLITTFMATQTYLASKTSLEALVNRGLELRGKGRVTAARTMLLWPTEQAPSQFSRAAHQLNVDPRYKPHML</sequence>
<protein>
    <submittedName>
        <fullName evidence="2">Uncharacterized protein</fullName>
    </submittedName>
</protein>
<keyword evidence="3" id="KW-1185">Reference proteome</keyword>
<dbReference type="RefSeq" id="XP_041185678.1">
    <property type="nucleotide sequence ID" value="XM_041337362.1"/>
</dbReference>
<keyword evidence="1" id="KW-0732">Signal</keyword>
<dbReference type="GeneID" id="64631378"/>
<evidence type="ECO:0000313" key="2">
    <source>
        <dbReference type="EMBL" id="KAG1799084.1"/>
    </source>
</evidence>
<feature type="chain" id="PRO_5040232378" evidence="1">
    <location>
        <begin position="22"/>
        <end position="78"/>
    </location>
</feature>
<accession>A0A9P7DNA0</accession>